<dbReference type="OrthoDB" id="9767863at2"/>
<feature type="domain" description="Acyltransferase 3" evidence="2">
    <location>
        <begin position="13"/>
        <end position="333"/>
    </location>
</feature>
<evidence type="ECO:0000313" key="3">
    <source>
        <dbReference type="EMBL" id="AIC26292.1"/>
    </source>
</evidence>
<evidence type="ECO:0000256" key="1">
    <source>
        <dbReference type="SAM" id="Phobius"/>
    </source>
</evidence>
<dbReference type="AlphaFoldDB" id="A0A060HXG8"/>
<protein>
    <submittedName>
        <fullName evidence="3">Acyltransferase 3 protein</fullName>
    </submittedName>
</protein>
<organism evidence="3 4">
    <name type="scientific">Rhizobium etli bv. mimosae str. IE4771</name>
    <dbReference type="NCBI Taxonomy" id="1432050"/>
    <lineage>
        <taxon>Bacteria</taxon>
        <taxon>Pseudomonadati</taxon>
        <taxon>Pseudomonadota</taxon>
        <taxon>Alphaproteobacteria</taxon>
        <taxon>Hyphomicrobiales</taxon>
        <taxon>Rhizobiaceae</taxon>
        <taxon>Rhizobium/Agrobacterium group</taxon>
        <taxon>Rhizobium</taxon>
    </lineage>
</organism>
<dbReference type="InterPro" id="IPR002656">
    <property type="entry name" value="Acyl_transf_3_dom"/>
</dbReference>
<name>A0A060HXG8_RHIET</name>
<keyword evidence="1" id="KW-0812">Transmembrane</keyword>
<reference evidence="3 4" key="1">
    <citation type="submission" date="2013-12" db="EMBL/GenBank/DDBJ databases">
        <title>Complete genome sequence of Rhizobium etli bv. mimosae IE4771.</title>
        <authorList>
            <person name="Bustos P."/>
            <person name="Santamaria R.I."/>
            <person name="Lozano L."/>
            <person name="Ormeno-Orrillo E."/>
            <person name="Rogel M.A."/>
            <person name="Romero D."/>
            <person name="Cevallos M.A."/>
            <person name="Martinez-Romero E."/>
            <person name="Gonzalez V."/>
        </authorList>
    </citation>
    <scope>NUCLEOTIDE SEQUENCE [LARGE SCALE GENOMIC DNA]</scope>
    <source>
        <strain evidence="3 4">IE4771</strain>
    </source>
</reference>
<dbReference type="PANTHER" id="PTHR23028">
    <property type="entry name" value="ACETYLTRANSFERASE"/>
    <property type="match status" value="1"/>
</dbReference>
<accession>A0A060HXG8</accession>
<dbReference type="InterPro" id="IPR050879">
    <property type="entry name" value="Acyltransferase_3"/>
</dbReference>
<feature type="transmembrane region" description="Helical" evidence="1">
    <location>
        <begin position="314"/>
        <end position="336"/>
    </location>
</feature>
<feature type="transmembrane region" description="Helical" evidence="1">
    <location>
        <begin position="167"/>
        <end position="194"/>
    </location>
</feature>
<evidence type="ECO:0000259" key="2">
    <source>
        <dbReference type="Pfam" id="PF01757"/>
    </source>
</evidence>
<dbReference type="RefSeq" id="WP_038687500.1">
    <property type="nucleotide sequence ID" value="NZ_CP006986.1"/>
</dbReference>
<keyword evidence="1" id="KW-0472">Membrane</keyword>
<keyword evidence="3" id="KW-0808">Transferase</keyword>
<dbReference type="GO" id="GO:0016020">
    <property type="term" value="C:membrane"/>
    <property type="evidence" value="ECO:0007669"/>
    <property type="project" value="TreeGrafter"/>
</dbReference>
<dbReference type="GO" id="GO:0016747">
    <property type="term" value="F:acyltransferase activity, transferring groups other than amino-acyl groups"/>
    <property type="evidence" value="ECO:0007669"/>
    <property type="project" value="InterPro"/>
</dbReference>
<dbReference type="Pfam" id="PF01757">
    <property type="entry name" value="Acyl_transf_3"/>
    <property type="match status" value="1"/>
</dbReference>
<dbReference type="GO" id="GO:0000271">
    <property type="term" value="P:polysaccharide biosynthetic process"/>
    <property type="evidence" value="ECO:0007669"/>
    <property type="project" value="TreeGrafter"/>
</dbReference>
<feature type="transmembrane region" description="Helical" evidence="1">
    <location>
        <begin position="15"/>
        <end position="32"/>
    </location>
</feature>
<gene>
    <name evidence="3" type="ORF">IE4771_CH01141</name>
</gene>
<dbReference type="PANTHER" id="PTHR23028:SF53">
    <property type="entry name" value="ACYL_TRANSF_3 DOMAIN-CONTAINING PROTEIN"/>
    <property type="match status" value="1"/>
</dbReference>
<feature type="transmembrane region" description="Helical" evidence="1">
    <location>
        <begin position="214"/>
        <end position="231"/>
    </location>
</feature>
<proteinExistence type="predicted"/>
<feature type="transmembrane region" description="Helical" evidence="1">
    <location>
        <begin position="52"/>
        <end position="69"/>
    </location>
</feature>
<dbReference type="HOGENOM" id="CLU_005679_0_1_5"/>
<dbReference type="Proteomes" id="UP000027180">
    <property type="component" value="Chromosome"/>
</dbReference>
<keyword evidence="1" id="KW-1133">Transmembrane helix</keyword>
<feature type="transmembrane region" description="Helical" evidence="1">
    <location>
        <begin position="89"/>
        <end position="108"/>
    </location>
</feature>
<evidence type="ECO:0000313" key="4">
    <source>
        <dbReference type="Proteomes" id="UP000027180"/>
    </source>
</evidence>
<feature type="transmembrane region" description="Helical" evidence="1">
    <location>
        <begin position="238"/>
        <end position="258"/>
    </location>
</feature>
<dbReference type="EMBL" id="CP006986">
    <property type="protein sequence ID" value="AIC26292.1"/>
    <property type="molecule type" value="Genomic_DNA"/>
</dbReference>
<sequence length="356" mass="40234">MPGRGVTRPFYPNVNIIRLIAASTVIFSHAFLISEKTEANEPFVRLLGDDKILGIFGVYAFFITSGFLVTQSAQFGSVGGFLWRRALRIYPALVVCILLSVYVLGPLFSPLGIRRYLRWSNPLETTVLSVLNPSYGMKLPNVQFYDPAISWLATFTNGSLWSISQEIFCYLILAALMAIGLLRARFMALALAVGVTWQLFFEHPWPDTQLITDFTFIAPYFFCGSLLWFVMEKWQPNLVLASIFAALGVLCLVFLPAYSYGPMLFAYPLVYIAISPSIQLPTLDRLGDVSYGTYLYGWPVEQVVNHALGQYSTWWTVFGLSLPLTLLLGWLSWHLLEKHALRLKRISFLQRQPVSP</sequence>
<keyword evidence="3" id="KW-0012">Acyltransferase</keyword>
<dbReference type="KEGG" id="rei:IE4771_CH01141"/>